<name>A0A451CXY2_9GAMM</name>
<accession>A0A451CXY2</accession>
<dbReference type="PANTHER" id="PTHR30534:SF0">
    <property type="entry name" value="FLAGELLAR MOTOR SWITCH PROTEIN FLIG"/>
    <property type="match status" value="1"/>
</dbReference>
<comment type="function">
    <text evidence="10">FliG is one of three proteins (FliG, FliN, FliM) that forms the rotor-mounted switch complex (C ring), located at the base of the basal body. This complex interacts with the CheY and CheZ chemotaxis proteins, in addition to contacting components of the motor that determine the direction of flagellar rotation.</text>
</comment>
<evidence type="ECO:0000313" key="15">
    <source>
        <dbReference type="Proteomes" id="UP000294404"/>
    </source>
</evidence>
<evidence type="ECO:0000256" key="8">
    <source>
        <dbReference type="ARBA" id="ARBA00023136"/>
    </source>
</evidence>
<protein>
    <recommendedName>
        <fullName evidence="4">Flagellar motor switch protein FliG</fullName>
    </recommendedName>
</protein>
<evidence type="ECO:0000256" key="4">
    <source>
        <dbReference type="ARBA" id="ARBA00021870"/>
    </source>
</evidence>
<evidence type="ECO:0000256" key="10">
    <source>
        <dbReference type="ARBA" id="ARBA00025598"/>
    </source>
</evidence>
<proteinExistence type="inferred from homology"/>
<feature type="domain" description="Flagellar motor switch protein FliG N-terminal" evidence="13">
    <location>
        <begin position="4"/>
        <end position="96"/>
    </location>
</feature>
<dbReference type="GO" id="GO:0071973">
    <property type="term" value="P:bacterial-type flagellum-dependent cell motility"/>
    <property type="evidence" value="ECO:0007669"/>
    <property type="project" value="InterPro"/>
</dbReference>
<dbReference type="AlphaFoldDB" id="A0A451CXY2"/>
<evidence type="ECO:0000256" key="9">
    <source>
        <dbReference type="ARBA" id="ARBA00023143"/>
    </source>
</evidence>
<dbReference type="PRINTS" id="PR00954">
    <property type="entry name" value="FLGMOTORFLIG"/>
</dbReference>
<evidence type="ECO:0000259" key="11">
    <source>
        <dbReference type="Pfam" id="PF01706"/>
    </source>
</evidence>
<evidence type="ECO:0000256" key="2">
    <source>
        <dbReference type="ARBA" id="ARBA00004515"/>
    </source>
</evidence>
<feature type="domain" description="Flagellar motor switch protein FliG middle" evidence="12">
    <location>
        <begin position="116"/>
        <end position="167"/>
    </location>
</feature>
<evidence type="ECO:0000313" key="14">
    <source>
        <dbReference type="EMBL" id="VFP78028.1"/>
    </source>
</evidence>
<dbReference type="InterPro" id="IPR032779">
    <property type="entry name" value="FliG_M"/>
</dbReference>
<dbReference type="OrthoDB" id="9780302at2"/>
<evidence type="ECO:0000256" key="5">
    <source>
        <dbReference type="ARBA" id="ARBA00022475"/>
    </source>
</evidence>
<comment type="similarity">
    <text evidence="3">Belongs to the FliG family.</text>
</comment>
<reference evidence="14 15" key="1">
    <citation type="submission" date="2019-02" db="EMBL/GenBank/DDBJ databases">
        <authorList>
            <person name="Manzano-Marin A."/>
            <person name="Manzano-Marin A."/>
        </authorList>
    </citation>
    <scope>NUCLEOTIDE SEQUENCE [LARGE SCALE GENOMIC DNA]</scope>
    <source>
        <strain evidence="14 15">BuCicuneomaculata</strain>
    </source>
</reference>
<feature type="domain" description="Flagellar motor switch protein FliG C-terminal" evidence="11">
    <location>
        <begin position="225"/>
        <end position="323"/>
    </location>
</feature>
<dbReference type="Gene3D" id="1.10.220.30">
    <property type="match status" value="3"/>
</dbReference>
<evidence type="ECO:0000256" key="7">
    <source>
        <dbReference type="ARBA" id="ARBA00022779"/>
    </source>
</evidence>
<keyword evidence="8" id="KW-0472">Membrane</keyword>
<dbReference type="PANTHER" id="PTHR30534">
    <property type="entry name" value="FLAGELLAR MOTOR SWITCH PROTEIN FLIG"/>
    <property type="match status" value="1"/>
</dbReference>
<evidence type="ECO:0000256" key="1">
    <source>
        <dbReference type="ARBA" id="ARBA00004117"/>
    </source>
</evidence>
<dbReference type="EMBL" id="LR217695">
    <property type="protein sequence ID" value="VFP78028.1"/>
    <property type="molecule type" value="Genomic_DNA"/>
</dbReference>
<dbReference type="SUPFAM" id="SSF48029">
    <property type="entry name" value="FliG"/>
    <property type="match status" value="2"/>
</dbReference>
<dbReference type="Proteomes" id="UP000294404">
    <property type="component" value="Chromosome"/>
</dbReference>
<dbReference type="InterPro" id="IPR011002">
    <property type="entry name" value="FliG_a-hlx"/>
</dbReference>
<keyword evidence="5" id="KW-1003">Cell membrane</keyword>
<keyword evidence="14" id="KW-0969">Cilium</keyword>
<dbReference type="GO" id="GO:0006935">
    <property type="term" value="P:chemotaxis"/>
    <property type="evidence" value="ECO:0007669"/>
    <property type="project" value="UniProtKB-KW"/>
</dbReference>
<dbReference type="Pfam" id="PF14842">
    <property type="entry name" value="FliG_N"/>
    <property type="match status" value="1"/>
</dbReference>
<keyword evidence="9" id="KW-0975">Bacterial flagellum</keyword>
<dbReference type="Pfam" id="PF01706">
    <property type="entry name" value="FliG_C"/>
    <property type="match status" value="1"/>
</dbReference>
<evidence type="ECO:0000259" key="13">
    <source>
        <dbReference type="Pfam" id="PF14842"/>
    </source>
</evidence>
<dbReference type="Pfam" id="PF14841">
    <property type="entry name" value="FliG_M"/>
    <property type="match status" value="1"/>
</dbReference>
<keyword evidence="7" id="KW-0283">Flagellar rotation</keyword>
<keyword evidence="14" id="KW-0282">Flagellum</keyword>
<comment type="subcellular location">
    <subcellularLocation>
        <location evidence="1">Bacterial flagellum basal body</location>
    </subcellularLocation>
    <subcellularLocation>
        <location evidence="2">Cell inner membrane</location>
        <topology evidence="2">Peripheral membrane protein</topology>
        <orientation evidence="2">Cytoplasmic side</orientation>
    </subcellularLocation>
</comment>
<gene>
    <name evidence="14" type="primary">fliG</name>
    <name evidence="14" type="ORF">BUCICUMA2628_046</name>
</gene>
<keyword evidence="6" id="KW-0145">Chemotaxis</keyword>
<dbReference type="RefSeq" id="WP_154027046.1">
    <property type="nucleotide sequence ID" value="NZ_LR217695.1"/>
</dbReference>
<dbReference type="InterPro" id="IPR023087">
    <property type="entry name" value="Flg_Motor_Flig_C"/>
</dbReference>
<dbReference type="InterPro" id="IPR000090">
    <property type="entry name" value="Flg_Motor_Flig"/>
</dbReference>
<keyword evidence="14" id="KW-0966">Cell projection</keyword>
<organism evidence="14 15">
    <name type="scientific">Buchnera aphidicola</name>
    <name type="common">Cinara cuneomaculata</name>
    <dbReference type="NCBI Taxonomy" id="1660040"/>
    <lineage>
        <taxon>Bacteria</taxon>
        <taxon>Pseudomonadati</taxon>
        <taxon>Pseudomonadota</taxon>
        <taxon>Gammaproteobacteria</taxon>
        <taxon>Enterobacterales</taxon>
        <taxon>Erwiniaceae</taxon>
        <taxon>Buchnera</taxon>
    </lineage>
</organism>
<sequence>MIHLNGMQKSALLLIYLDIQQSASVLKFFNNSEISELVDVMISLDSEIMKYTNMVICEFCNLLKKNKVSNVDIKTRISQIIENTIDTEKSHKLLKKSFIKNDFLHNIIMLEKLGAKNIFFLIQNENLNIISALLIYVNQTLSMKILELFNKKKRLNILKKMVTFKNLRCSGFIELNKIISYFLYIQQASFLEEKRINQIVNMLSYFKYDNIIQFISQIKTPYINILNKVISKYFTFEDIIIVDDISIKCIINNIDLDSLCIVLRDVHNSLKNKFISNMSNEQRKYFKETIFLNKSITDDIIFLKKNLLLQKIKKLIRMNKIIIKQN</sequence>
<evidence type="ECO:0000259" key="12">
    <source>
        <dbReference type="Pfam" id="PF14841"/>
    </source>
</evidence>
<dbReference type="GO" id="GO:0009425">
    <property type="term" value="C:bacterial-type flagellum basal body"/>
    <property type="evidence" value="ECO:0007669"/>
    <property type="project" value="UniProtKB-SubCell"/>
</dbReference>
<evidence type="ECO:0000256" key="6">
    <source>
        <dbReference type="ARBA" id="ARBA00022500"/>
    </source>
</evidence>
<dbReference type="InterPro" id="IPR028263">
    <property type="entry name" value="FliG_N"/>
</dbReference>
<dbReference type="GO" id="GO:0003774">
    <property type="term" value="F:cytoskeletal motor activity"/>
    <property type="evidence" value="ECO:0007669"/>
    <property type="project" value="InterPro"/>
</dbReference>
<evidence type="ECO:0000256" key="3">
    <source>
        <dbReference type="ARBA" id="ARBA00010299"/>
    </source>
</evidence>
<dbReference type="GO" id="GO:0005886">
    <property type="term" value="C:plasma membrane"/>
    <property type="evidence" value="ECO:0007669"/>
    <property type="project" value="UniProtKB-SubCell"/>
</dbReference>